<evidence type="ECO:0000313" key="2">
    <source>
        <dbReference type="EMBL" id="EQK42873.1"/>
    </source>
</evidence>
<sequence length="108" mass="12299">MGFIIWALLGILFIVEGIYCIKSKKEVPFGFWSNGKKPSIEVKNIKAYNKALGKLWCIYGFFLILLGIPLLGEQNSPLIIITLIGSILEVIILMYVYTIKIEGKYRKK</sequence>
<dbReference type="RefSeq" id="WP_021432981.1">
    <property type="nucleotide sequence ID" value="NZ_AVNC01000015.1"/>
</dbReference>
<feature type="transmembrane region" description="Helical" evidence="1">
    <location>
        <begin position="6"/>
        <end position="21"/>
    </location>
</feature>
<feature type="transmembrane region" description="Helical" evidence="1">
    <location>
        <begin position="51"/>
        <end position="72"/>
    </location>
</feature>
<dbReference type="GeneID" id="67472662"/>
<dbReference type="PATRIC" id="fig|1233171.3.peg.1708"/>
<gene>
    <name evidence="2" type="ORF">C672_1817</name>
</gene>
<name>T4VMZ6_PARBF</name>
<keyword evidence="1" id="KW-1133">Transmembrane helix</keyword>
<dbReference type="AlphaFoldDB" id="T4VMZ6"/>
<feature type="transmembrane region" description="Helical" evidence="1">
    <location>
        <begin position="78"/>
        <end position="98"/>
    </location>
</feature>
<accession>T4VMZ6</accession>
<keyword evidence="1" id="KW-0812">Transmembrane</keyword>
<evidence type="ECO:0000313" key="3">
    <source>
        <dbReference type="Proteomes" id="UP000015688"/>
    </source>
</evidence>
<reference evidence="2 3" key="1">
    <citation type="submission" date="2013-06" db="EMBL/GenBank/DDBJ databases">
        <authorList>
            <person name="Walk S."/>
            <person name="Aronoff D."/>
            <person name="Young V.Y."/>
            <person name="Marsh J."/>
            <person name="Harrison L."/>
            <person name="Daugherty S.C."/>
            <person name="Shefchek K.A."/>
            <person name="Hine E.E."/>
            <person name="Tallon L.J."/>
            <person name="Sadzewicz L.K."/>
            <person name="Rasko D.A."/>
        </authorList>
    </citation>
    <scope>NUCLEOTIDE SEQUENCE [LARGE SCALE GENOMIC DNA]</scope>
    <source>
        <strain evidence="2 3">ATCC 638</strain>
    </source>
</reference>
<dbReference type="EMBL" id="AVNC01000015">
    <property type="protein sequence ID" value="EQK42873.1"/>
    <property type="molecule type" value="Genomic_DNA"/>
</dbReference>
<proteinExistence type="predicted"/>
<evidence type="ECO:0000256" key="1">
    <source>
        <dbReference type="SAM" id="Phobius"/>
    </source>
</evidence>
<organism evidence="2 3">
    <name type="scientific">Paraclostridium bifermentans ATCC 638 = DSM 14991</name>
    <dbReference type="NCBI Taxonomy" id="1233171"/>
    <lineage>
        <taxon>Bacteria</taxon>
        <taxon>Bacillati</taxon>
        <taxon>Bacillota</taxon>
        <taxon>Clostridia</taxon>
        <taxon>Peptostreptococcales</taxon>
        <taxon>Peptostreptococcaceae</taxon>
        <taxon>Paraclostridium</taxon>
    </lineage>
</organism>
<protein>
    <submittedName>
        <fullName evidence="2">Putative membrane protein</fullName>
    </submittedName>
</protein>
<dbReference type="Proteomes" id="UP000015688">
    <property type="component" value="Unassembled WGS sequence"/>
</dbReference>
<comment type="caution">
    <text evidence="2">The sequence shown here is derived from an EMBL/GenBank/DDBJ whole genome shotgun (WGS) entry which is preliminary data.</text>
</comment>
<keyword evidence="1" id="KW-0472">Membrane</keyword>